<evidence type="ECO:0000313" key="1">
    <source>
        <dbReference type="EMBL" id="RZV11648.1"/>
    </source>
</evidence>
<sequence length="152" mass="17154">MRVYSTQRPADRHELGMIKGLPAQPAAMHFDQRTQQALRDVGLETDDLQAASEAVVEAVAEDAAALEDFFDEHDTVYSDMEMAHSTVDYPEHTVEYADITTHADEMRGWLRFDTWGVSIEDGRLLDDGSVELTLGPTIDDRVRFAPDRETLR</sequence>
<proteinExistence type="predicted"/>
<reference evidence="1 2" key="1">
    <citation type="submission" date="2019-02" db="EMBL/GenBank/DDBJ databases">
        <title>Genomic Encyclopedia of Archaeal and Bacterial Type Strains, Phase II (KMG-II): from individual species to whole genera.</title>
        <authorList>
            <person name="Goeker M."/>
        </authorList>
    </citation>
    <scope>NUCLEOTIDE SEQUENCE [LARGE SCALE GENOMIC DNA]</scope>
    <source>
        <strain evidence="1 2">DSM 18328</strain>
    </source>
</reference>
<gene>
    <name evidence="1" type="ORF">BDK88_0528</name>
</gene>
<dbReference type="AlphaFoldDB" id="A0A482YDP2"/>
<dbReference type="Pfam" id="PF24376">
    <property type="entry name" value="DUF7532"/>
    <property type="match status" value="1"/>
</dbReference>
<organism evidence="1 2">
    <name type="scientific">Natrinema hispanicum</name>
    <dbReference type="NCBI Taxonomy" id="392421"/>
    <lineage>
        <taxon>Archaea</taxon>
        <taxon>Methanobacteriati</taxon>
        <taxon>Methanobacteriota</taxon>
        <taxon>Stenosarchaea group</taxon>
        <taxon>Halobacteria</taxon>
        <taxon>Halobacteriales</taxon>
        <taxon>Natrialbaceae</taxon>
        <taxon>Natrinema</taxon>
    </lineage>
</organism>
<name>A0A482YDP2_9EURY</name>
<dbReference type="Proteomes" id="UP000291097">
    <property type="component" value="Unassembled WGS sequence"/>
</dbReference>
<dbReference type="EMBL" id="SHMP01000003">
    <property type="protein sequence ID" value="RZV11648.1"/>
    <property type="molecule type" value="Genomic_DNA"/>
</dbReference>
<protein>
    <submittedName>
        <fullName evidence="1">Uncharacterized protein</fullName>
    </submittedName>
</protein>
<comment type="caution">
    <text evidence="1">The sequence shown here is derived from an EMBL/GenBank/DDBJ whole genome shotgun (WGS) entry which is preliminary data.</text>
</comment>
<accession>A0A482YDP2</accession>
<dbReference type="InterPro" id="IPR055954">
    <property type="entry name" value="DUF7532"/>
</dbReference>
<evidence type="ECO:0000313" key="2">
    <source>
        <dbReference type="Proteomes" id="UP000291097"/>
    </source>
</evidence>